<keyword evidence="1" id="KW-0227">DNA damage</keyword>
<dbReference type="GO" id="GO:0043139">
    <property type="term" value="F:5'-3' DNA helicase activity"/>
    <property type="evidence" value="ECO:0007669"/>
    <property type="project" value="UniProtKB-EC"/>
</dbReference>
<proteinExistence type="inferred from homology"/>
<dbReference type="GO" id="GO:0000723">
    <property type="term" value="P:telomere maintenance"/>
    <property type="evidence" value="ECO:0007669"/>
    <property type="project" value="InterPro"/>
</dbReference>
<dbReference type="PANTHER" id="PTHR10492">
    <property type="match status" value="1"/>
</dbReference>
<dbReference type="Gene3D" id="3.40.50.300">
    <property type="entry name" value="P-loop containing nucleotide triphosphate hydrolases"/>
    <property type="match status" value="1"/>
</dbReference>
<dbReference type="EMBL" id="KQ420592">
    <property type="protein sequence ID" value="KOF79855.1"/>
    <property type="molecule type" value="Genomic_DNA"/>
</dbReference>
<dbReference type="GO" id="GO:0006310">
    <property type="term" value="P:DNA recombination"/>
    <property type="evidence" value="ECO:0007669"/>
    <property type="project" value="UniProtKB-KW"/>
</dbReference>
<keyword evidence="1" id="KW-0347">Helicase</keyword>
<dbReference type="InterPro" id="IPR027417">
    <property type="entry name" value="P-loop_NTPase"/>
</dbReference>
<comment type="similarity">
    <text evidence="1">Belongs to the helicase family.</text>
</comment>
<keyword evidence="1" id="KW-0233">DNA recombination</keyword>
<protein>
    <recommendedName>
        <fullName evidence="1">ATP-dependent DNA helicase</fullName>
        <ecNumber evidence="1">5.6.2.3</ecNumber>
    </recommendedName>
</protein>
<evidence type="ECO:0000256" key="1">
    <source>
        <dbReference type="RuleBase" id="RU363044"/>
    </source>
</evidence>
<dbReference type="OrthoDB" id="6265497at2759"/>
<keyword evidence="1" id="KW-0378">Hydrolase</keyword>
<keyword evidence="1" id="KW-0547">Nucleotide-binding</keyword>
<dbReference type="GO" id="GO:0016887">
    <property type="term" value="F:ATP hydrolysis activity"/>
    <property type="evidence" value="ECO:0007669"/>
    <property type="project" value="RHEA"/>
</dbReference>
<gene>
    <name evidence="3" type="ORF">OCBIM_22028840mg</name>
</gene>
<feature type="non-terminal residue" evidence="3">
    <location>
        <position position="1"/>
    </location>
</feature>
<dbReference type="InterPro" id="IPR010285">
    <property type="entry name" value="DNA_helicase_pif1-like_DEAD"/>
</dbReference>
<accession>A0A0L8GTA4</accession>
<keyword evidence="1" id="KW-0067">ATP-binding</keyword>
<dbReference type="SUPFAM" id="SSF52540">
    <property type="entry name" value="P-loop containing nucleoside triphosphate hydrolases"/>
    <property type="match status" value="1"/>
</dbReference>
<name>A0A0L8GTA4_OCTBM</name>
<sequence>APGGPWKTFVIKLLLGKVRQENKTALSTATSGIGVTLLPGGRTVHSTFKLSLDLSNKEAPVCNISQNSAMGKLIQRCHLIVWDECTMAHKRLQKWTPIMLLRNLSQSKLCNGTRLIVHKLMTNCIEANIFTSCGKGDTVFIPHIPVIRSNIPFQFKFPVRASFEMSISKSQGQTLIVSGLQLEQPCFSHGQLYVGASRVGEKSKSFCLCTPK</sequence>
<dbReference type="GO" id="GO:0005524">
    <property type="term" value="F:ATP binding"/>
    <property type="evidence" value="ECO:0007669"/>
    <property type="project" value="UniProtKB-KW"/>
</dbReference>
<comment type="catalytic activity">
    <reaction evidence="1">
        <text>ATP + H2O = ADP + phosphate + H(+)</text>
        <dbReference type="Rhea" id="RHEA:13065"/>
        <dbReference type="ChEBI" id="CHEBI:15377"/>
        <dbReference type="ChEBI" id="CHEBI:15378"/>
        <dbReference type="ChEBI" id="CHEBI:30616"/>
        <dbReference type="ChEBI" id="CHEBI:43474"/>
        <dbReference type="ChEBI" id="CHEBI:456216"/>
        <dbReference type="EC" id="5.6.2.3"/>
    </reaction>
</comment>
<comment type="cofactor">
    <cofactor evidence="1">
        <name>Mg(2+)</name>
        <dbReference type="ChEBI" id="CHEBI:18420"/>
    </cofactor>
</comment>
<evidence type="ECO:0000259" key="2">
    <source>
        <dbReference type="Pfam" id="PF05970"/>
    </source>
</evidence>
<dbReference type="AlphaFoldDB" id="A0A0L8GTA4"/>
<dbReference type="Pfam" id="PF05970">
    <property type="entry name" value="PIF1"/>
    <property type="match status" value="1"/>
</dbReference>
<evidence type="ECO:0000313" key="3">
    <source>
        <dbReference type="EMBL" id="KOF79855.1"/>
    </source>
</evidence>
<organism evidence="3">
    <name type="scientific">Octopus bimaculoides</name>
    <name type="common">California two-spotted octopus</name>
    <dbReference type="NCBI Taxonomy" id="37653"/>
    <lineage>
        <taxon>Eukaryota</taxon>
        <taxon>Metazoa</taxon>
        <taxon>Spiralia</taxon>
        <taxon>Lophotrochozoa</taxon>
        <taxon>Mollusca</taxon>
        <taxon>Cephalopoda</taxon>
        <taxon>Coleoidea</taxon>
        <taxon>Octopodiformes</taxon>
        <taxon>Octopoda</taxon>
        <taxon>Incirrata</taxon>
        <taxon>Octopodidae</taxon>
        <taxon>Octopus</taxon>
    </lineage>
</organism>
<dbReference type="PANTHER" id="PTHR10492:SF57">
    <property type="entry name" value="ATP-DEPENDENT DNA HELICASE"/>
    <property type="match status" value="1"/>
</dbReference>
<reference evidence="3" key="1">
    <citation type="submission" date="2015-07" db="EMBL/GenBank/DDBJ databases">
        <title>MeaNS - Measles Nucleotide Surveillance Program.</title>
        <authorList>
            <person name="Tran T."/>
            <person name="Druce J."/>
        </authorList>
    </citation>
    <scope>NUCLEOTIDE SEQUENCE</scope>
    <source>
        <strain evidence="3">UCB-OBI-ISO-001</strain>
        <tissue evidence="3">Gonad</tissue>
    </source>
</reference>
<dbReference type="GO" id="GO:0006281">
    <property type="term" value="P:DNA repair"/>
    <property type="evidence" value="ECO:0007669"/>
    <property type="project" value="UniProtKB-KW"/>
</dbReference>
<feature type="domain" description="DNA helicase Pif1-like DEAD-box helicase" evidence="2">
    <location>
        <begin position="3"/>
        <end position="92"/>
    </location>
</feature>
<dbReference type="EC" id="5.6.2.3" evidence="1"/>
<keyword evidence="1" id="KW-0234">DNA repair</keyword>